<comment type="subcellular location">
    <subcellularLocation>
        <location evidence="1 6">Nucleus</location>
    </subcellularLocation>
</comment>
<dbReference type="GO" id="GO:0005634">
    <property type="term" value="C:nucleus"/>
    <property type="evidence" value="ECO:0007669"/>
    <property type="project" value="UniProtKB-SubCell"/>
</dbReference>
<evidence type="ECO:0000256" key="6">
    <source>
        <dbReference type="PIRNR" id="PIRNR038170"/>
    </source>
</evidence>
<keyword evidence="8" id="KW-1185">Reference proteome</keyword>
<dbReference type="EMBL" id="KV454016">
    <property type="protein sequence ID" value="ODV94203.1"/>
    <property type="molecule type" value="Genomic_DNA"/>
</dbReference>
<dbReference type="Pfam" id="PF04189">
    <property type="entry name" value="Gcd10p"/>
    <property type="match status" value="1"/>
</dbReference>
<evidence type="ECO:0000256" key="3">
    <source>
        <dbReference type="ARBA" id="ARBA00021704"/>
    </source>
</evidence>
<accession>A0A1E4TR31</accession>
<proteinExistence type="inferred from homology"/>
<gene>
    <name evidence="7" type="ORF">PACTADRAFT_44898</name>
</gene>
<evidence type="ECO:0000313" key="8">
    <source>
        <dbReference type="Proteomes" id="UP000094236"/>
    </source>
</evidence>
<evidence type="ECO:0000313" key="7">
    <source>
        <dbReference type="EMBL" id="ODV94203.1"/>
    </source>
</evidence>
<name>A0A1E4TR31_PACTA</name>
<evidence type="ECO:0000256" key="4">
    <source>
        <dbReference type="ARBA" id="ARBA00022694"/>
    </source>
</evidence>
<reference evidence="8" key="1">
    <citation type="submission" date="2016-05" db="EMBL/GenBank/DDBJ databases">
        <title>Comparative genomics of biotechnologically important yeasts.</title>
        <authorList>
            <consortium name="DOE Joint Genome Institute"/>
            <person name="Riley R."/>
            <person name="Haridas S."/>
            <person name="Wolfe K.H."/>
            <person name="Lopes M.R."/>
            <person name="Hittinger C.T."/>
            <person name="Goker M."/>
            <person name="Salamov A."/>
            <person name="Wisecaver J."/>
            <person name="Long T.M."/>
            <person name="Aerts A.L."/>
            <person name="Barry K."/>
            <person name="Choi C."/>
            <person name="Clum A."/>
            <person name="Coughlan A.Y."/>
            <person name="Deshpande S."/>
            <person name="Douglass A.P."/>
            <person name="Hanson S.J."/>
            <person name="Klenk H.-P."/>
            <person name="Labutti K."/>
            <person name="Lapidus A."/>
            <person name="Lindquist E."/>
            <person name="Lipzen A."/>
            <person name="Meier-Kolthoff J.P."/>
            <person name="Ohm R.A."/>
            <person name="Otillar R.P."/>
            <person name="Pangilinan J."/>
            <person name="Peng Y."/>
            <person name="Rokas A."/>
            <person name="Rosa C.A."/>
            <person name="Scheuner C."/>
            <person name="Sibirny A.A."/>
            <person name="Slot J.C."/>
            <person name="Stielow J.B."/>
            <person name="Sun H."/>
            <person name="Kurtzman C.P."/>
            <person name="Blackwell M."/>
            <person name="Grigoriev I.V."/>
            <person name="Jeffries T.W."/>
        </authorList>
    </citation>
    <scope>NUCLEOTIDE SEQUENCE [LARGE SCALE GENOMIC DNA]</scope>
    <source>
        <strain evidence="8">NRRL Y-2460</strain>
    </source>
</reference>
<keyword evidence="5 6" id="KW-0539">Nucleus</keyword>
<dbReference type="GO" id="GO:0031515">
    <property type="term" value="C:tRNA (m1A) methyltransferase complex"/>
    <property type="evidence" value="ECO:0007669"/>
    <property type="project" value="UniProtKB-UniRule"/>
</dbReference>
<keyword evidence="4 6" id="KW-0819">tRNA processing</keyword>
<dbReference type="GO" id="GO:0030488">
    <property type="term" value="P:tRNA methylation"/>
    <property type="evidence" value="ECO:0007669"/>
    <property type="project" value="EnsemblFungi"/>
</dbReference>
<comment type="similarity">
    <text evidence="2 6">Belongs to the TRM6/GCD10 family.</text>
</comment>
<dbReference type="PANTHER" id="PTHR12945">
    <property type="entry name" value="TRANSLATION INITIATION FACTOR EIF3-RELATED"/>
    <property type="match status" value="1"/>
</dbReference>
<evidence type="ECO:0000256" key="5">
    <source>
        <dbReference type="ARBA" id="ARBA00023242"/>
    </source>
</evidence>
<sequence>MDLSLESAEKPVSFAKETGVITVGQYVLIKLPSKGLKIVETRSDGVINLGKFGSFEVNGILGFPFGQSFEISADKKVSPVKSLVFELEEEELENMDQETSRESTPILELMKNSSETNRDIIDIGSKIQGITSEEIELFKKQNNDNGEILISKIIESHKGFNKKTKYSQEKYITRKQQKFMKKFTVEYLSSSNLLKYYEEKDLSKILNLSEETLGLMLNLLDIRPGGKYFVVDETGGLILYAMMERMKGEGLIVVGHENEHPNFNLLQYSNYTESAINSMIKPINWLQFFEPENEKLIFNEQTKEAIEELRPQKKLQYYRRQKRIIEINKTIDFVTGKDSQFDGLLYCSTIYPTTLIPNIITKIKGSRPIVVYNQYKEILVELQHLLSKNLNVLAPSIMETRARPYQTIPGRIHPLMSMRGGGGYLLWGTRVYPKEGGVIAVGRGFVRRNERKKQKLEKEEDNDDNNKNN</sequence>
<comment type="function">
    <text evidence="6">Substrate-binding subunit of tRNA (adenine-N1-)-methyltransferase, which catalyzes the formation of N1-methyladenine at position 58 (m1A58) in initiator methionyl-tRNA.</text>
</comment>
<dbReference type="PANTHER" id="PTHR12945:SF0">
    <property type="entry name" value="TRNA (ADENINE(58)-N(1))-METHYLTRANSFERASE NON-CATALYTIC SUBUNIT TRM6"/>
    <property type="match status" value="1"/>
</dbReference>
<comment type="subunit">
    <text evidence="6">Heterotetramer.</text>
</comment>
<dbReference type="GO" id="GO:0160107">
    <property type="term" value="F:tRNA (adenine(58)-N1)-methyltransferase activity"/>
    <property type="evidence" value="ECO:0007669"/>
    <property type="project" value="EnsemblFungi"/>
</dbReference>
<organism evidence="7 8">
    <name type="scientific">Pachysolen tannophilus NRRL Y-2460</name>
    <dbReference type="NCBI Taxonomy" id="669874"/>
    <lineage>
        <taxon>Eukaryota</taxon>
        <taxon>Fungi</taxon>
        <taxon>Dikarya</taxon>
        <taxon>Ascomycota</taxon>
        <taxon>Saccharomycotina</taxon>
        <taxon>Pichiomycetes</taxon>
        <taxon>Pachysolenaceae</taxon>
        <taxon>Pachysolen</taxon>
    </lineage>
</organism>
<dbReference type="PIRSF" id="PIRSF038170">
    <property type="entry name" value="tRNA_m1A_mtfrase"/>
    <property type="match status" value="1"/>
</dbReference>
<protein>
    <recommendedName>
        <fullName evidence="3 6">tRNA (adenine(58)-N(1))-methyltransferase non-catalytic subunit TRM6</fullName>
    </recommendedName>
</protein>
<evidence type="ECO:0000256" key="1">
    <source>
        <dbReference type="ARBA" id="ARBA00004123"/>
    </source>
</evidence>
<dbReference type="AlphaFoldDB" id="A0A1E4TR31"/>
<dbReference type="STRING" id="669874.A0A1E4TR31"/>
<dbReference type="OrthoDB" id="10254665at2759"/>
<dbReference type="Proteomes" id="UP000094236">
    <property type="component" value="Unassembled WGS sequence"/>
</dbReference>
<evidence type="ECO:0000256" key="2">
    <source>
        <dbReference type="ARBA" id="ARBA00008320"/>
    </source>
</evidence>
<dbReference type="InterPro" id="IPR017423">
    <property type="entry name" value="TRM6"/>
</dbReference>